<proteinExistence type="predicted"/>
<feature type="compositionally biased region" description="Polar residues" evidence="1">
    <location>
        <begin position="200"/>
        <end position="216"/>
    </location>
</feature>
<dbReference type="OrthoDB" id="2021186at2759"/>
<name>A0A0K9PLC6_ZOSMR</name>
<evidence type="ECO:0000256" key="1">
    <source>
        <dbReference type="SAM" id="MobiDB-lite"/>
    </source>
</evidence>
<gene>
    <name evidence="3" type="ORF">ZOSMA_208G00470</name>
</gene>
<feature type="compositionally biased region" description="Polar residues" evidence="1">
    <location>
        <begin position="329"/>
        <end position="338"/>
    </location>
</feature>
<dbReference type="CDD" id="cd23021">
    <property type="entry name" value="zf-HIT_IN80B"/>
    <property type="match status" value="1"/>
</dbReference>
<dbReference type="STRING" id="29655.A0A0K9PLC6"/>
<accession>A0A0K9PLC6</accession>
<feature type="domain" description="INO80 complex subunit B-like conserved region" evidence="2">
    <location>
        <begin position="364"/>
        <end position="449"/>
    </location>
</feature>
<comment type="caution">
    <text evidence="3">The sequence shown here is derived from an EMBL/GenBank/DDBJ whole genome shotgun (WGS) entry which is preliminary data.</text>
</comment>
<evidence type="ECO:0000313" key="4">
    <source>
        <dbReference type="Proteomes" id="UP000036987"/>
    </source>
</evidence>
<dbReference type="InterPro" id="IPR006880">
    <property type="entry name" value="INO80B_C"/>
</dbReference>
<feature type="compositionally biased region" description="Acidic residues" evidence="1">
    <location>
        <begin position="290"/>
        <end position="303"/>
    </location>
</feature>
<protein>
    <submittedName>
        <fullName evidence="3">HIT zinc finger protein</fullName>
    </submittedName>
</protein>
<dbReference type="PANTHER" id="PTHR21561:SF25">
    <property type="entry name" value="OS03G0811500 PROTEIN"/>
    <property type="match status" value="1"/>
</dbReference>
<feature type="compositionally biased region" description="Basic and acidic residues" evidence="1">
    <location>
        <begin position="309"/>
        <end position="328"/>
    </location>
</feature>
<evidence type="ECO:0000313" key="3">
    <source>
        <dbReference type="EMBL" id="KMZ69754.1"/>
    </source>
</evidence>
<dbReference type="SMART" id="SM01406">
    <property type="entry name" value="PAPA-1"/>
    <property type="match status" value="1"/>
</dbReference>
<dbReference type="GO" id="GO:0031011">
    <property type="term" value="C:Ino80 complex"/>
    <property type="evidence" value="ECO:0000318"/>
    <property type="project" value="GO_Central"/>
</dbReference>
<dbReference type="OMA" id="CSLHCYR"/>
<dbReference type="InterPro" id="IPR007529">
    <property type="entry name" value="Znf_HIT"/>
</dbReference>
<dbReference type="GO" id="GO:0006338">
    <property type="term" value="P:chromatin remodeling"/>
    <property type="evidence" value="ECO:0007669"/>
    <property type="project" value="InterPro"/>
</dbReference>
<dbReference type="Pfam" id="PF04795">
    <property type="entry name" value="PAPA-1"/>
    <property type="match status" value="1"/>
</dbReference>
<dbReference type="PANTHER" id="PTHR21561">
    <property type="entry name" value="INO80 COMPLEX SUBUNIT B"/>
    <property type="match status" value="1"/>
</dbReference>
<dbReference type="Proteomes" id="UP000036987">
    <property type="component" value="Unassembled WGS sequence"/>
</dbReference>
<keyword evidence="4" id="KW-1185">Reference proteome</keyword>
<evidence type="ECO:0000259" key="2">
    <source>
        <dbReference type="SMART" id="SM01406"/>
    </source>
</evidence>
<feature type="compositionally biased region" description="Basic residues" evidence="1">
    <location>
        <begin position="15"/>
        <end position="24"/>
    </location>
</feature>
<feature type="region of interest" description="Disordered" evidence="1">
    <location>
        <begin position="259"/>
        <end position="375"/>
    </location>
</feature>
<dbReference type="InterPro" id="IPR029523">
    <property type="entry name" value="INO80B/Ies2"/>
</dbReference>
<organism evidence="3 4">
    <name type="scientific">Zostera marina</name>
    <name type="common">Eelgrass</name>
    <dbReference type="NCBI Taxonomy" id="29655"/>
    <lineage>
        <taxon>Eukaryota</taxon>
        <taxon>Viridiplantae</taxon>
        <taxon>Streptophyta</taxon>
        <taxon>Embryophyta</taxon>
        <taxon>Tracheophyta</taxon>
        <taxon>Spermatophyta</taxon>
        <taxon>Magnoliopsida</taxon>
        <taxon>Liliopsida</taxon>
        <taxon>Zosteraceae</taxon>
        <taxon>Zostera</taxon>
    </lineage>
</organism>
<dbReference type="AlphaFoldDB" id="A0A0K9PLC6"/>
<reference evidence="4" key="1">
    <citation type="journal article" date="2016" name="Nature">
        <title>The genome of the seagrass Zostera marina reveals angiosperm adaptation to the sea.</title>
        <authorList>
            <person name="Olsen J.L."/>
            <person name="Rouze P."/>
            <person name="Verhelst B."/>
            <person name="Lin Y.-C."/>
            <person name="Bayer T."/>
            <person name="Collen J."/>
            <person name="Dattolo E."/>
            <person name="De Paoli E."/>
            <person name="Dittami S."/>
            <person name="Maumus F."/>
            <person name="Michel G."/>
            <person name="Kersting A."/>
            <person name="Lauritano C."/>
            <person name="Lohaus R."/>
            <person name="Toepel M."/>
            <person name="Tonon T."/>
            <person name="Vanneste K."/>
            <person name="Amirebrahimi M."/>
            <person name="Brakel J."/>
            <person name="Bostroem C."/>
            <person name="Chovatia M."/>
            <person name="Grimwood J."/>
            <person name="Jenkins J.W."/>
            <person name="Jueterbock A."/>
            <person name="Mraz A."/>
            <person name="Stam W.T."/>
            <person name="Tice H."/>
            <person name="Bornberg-Bauer E."/>
            <person name="Green P.J."/>
            <person name="Pearson G.A."/>
            <person name="Procaccini G."/>
            <person name="Duarte C.M."/>
            <person name="Schmutz J."/>
            <person name="Reusch T.B.H."/>
            <person name="Van de Peer Y."/>
        </authorList>
    </citation>
    <scope>NUCLEOTIDE SEQUENCE [LARGE SCALE GENOMIC DNA]</scope>
    <source>
        <strain evidence="4">cv. Finnish</strain>
    </source>
</reference>
<feature type="compositionally biased region" description="Basic residues" evidence="1">
    <location>
        <begin position="274"/>
        <end position="285"/>
    </location>
</feature>
<sequence length="499" mass="55624">MDPFVSSGLNITVHATRKRSRSRRPRSDQQLLFEGYSVTPPSDNTLSSDNGSKRSSDSGSYDGSMQKKEYNNSTLNVSSVNRIGVSTSSMRTLKDDTTSSEYDSIYRNGSMRDALSQHSDHEKSKSDLKRCNIGKVKEISEIVPKLSDNLAKSGVGHQVCISNVPGENRLRKVKLKMGGVTHTIHTKSNLDSVSGDGLSDGTQNKQKYSIQQNITLSPEPVRKSKRVPKKRVLDGESDEEEDDEIRYLEKLKRSKAGVSNLTGSEFDPRDAMPKKKNSKTNKIRKVHYEEDNEDTDYVEEEEHGSDVGSETKRRNDKPLVFNDGRKEMTLTTRQRALQSSKDGSGGNGSSLIEFPDGLPPAPPGQQLKKAEAAQRRRLQVEKTARESEAEAIRKILGQDSSRKKREDKFRKKREEVAKEKAANSMIVASDMVRWVMGPTGTTVIFPEDPGLPNILKSKPCSYPPPREKCAGPSCTNAYKYRDSKSNLPLCSLQCYKAIQ</sequence>
<dbReference type="EMBL" id="LFYR01000753">
    <property type="protein sequence ID" value="KMZ69754.1"/>
    <property type="molecule type" value="Genomic_DNA"/>
</dbReference>
<feature type="region of interest" description="Disordered" evidence="1">
    <location>
        <begin position="15"/>
        <end position="75"/>
    </location>
</feature>
<feature type="region of interest" description="Disordered" evidence="1">
    <location>
        <begin position="187"/>
        <end position="243"/>
    </location>
</feature>
<dbReference type="Pfam" id="PF04438">
    <property type="entry name" value="zf-HIT"/>
    <property type="match status" value="1"/>
</dbReference>